<evidence type="ECO:0000313" key="2">
    <source>
        <dbReference type="EMBL" id="KGJ05770.1"/>
    </source>
</evidence>
<evidence type="ECO:0000313" key="3">
    <source>
        <dbReference type="Proteomes" id="UP000029917"/>
    </source>
</evidence>
<dbReference type="RefSeq" id="WP_036720038.1">
    <property type="nucleotide sequence ID" value="NZ_JRKS01000034.1"/>
</dbReference>
<dbReference type="EMBL" id="JRKS01000034">
    <property type="protein sequence ID" value="KGJ05770.1"/>
    <property type="molecule type" value="Genomic_DNA"/>
</dbReference>
<feature type="domain" description="DUF1156" evidence="1">
    <location>
        <begin position="15"/>
        <end position="63"/>
    </location>
</feature>
<dbReference type="Proteomes" id="UP000029917">
    <property type="component" value="Unassembled WGS sequence"/>
</dbReference>
<reference evidence="2 3" key="1">
    <citation type="submission" date="2014-09" db="EMBL/GenBank/DDBJ databases">
        <authorList>
            <person name="McGinnis J.M."/>
            <person name="Wolfgang W.J."/>
        </authorList>
    </citation>
    <scope>NUCLEOTIDE SEQUENCE [LARGE SCALE GENOMIC DNA]</scope>
    <source>
        <strain evidence="2 3">HAMBI 3106</strain>
    </source>
</reference>
<reference evidence="2 3" key="2">
    <citation type="submission" date="2014-10" db="EMBL/GenBank/DDBJ databases">
        <title>Paracoccus sanguinis sp. nov., isolated from clinical specimens of New York State patients.</title>
        <authorList>
            <person name="Mingle L.A."/>
            <person name="Cole J.A."/>
            <person name="Lapierre P."/>
            <person name="Musser K.A."/>
        </authorList>
    </citation>
    <scope>NUCLEOTIDE SEQUENCE [LARGE SCALE GENOMIC DNA]</scope>
    <source>
        <strain evidence="2 3">HAMBI 3106</strain>
    </source>
</reference>
<dbReference type="GO" id="GO:0032259">
    <property type="term" value="P:methylation"/>
    <property type="evidence" value="ECO:0007669"/>
    <property type="project" value="UniProtKB-KW"/>
</dbReference>
<accession>A0A099F4U9</accession>
<keyword evidence="2" id="KW-0489">Methyltransferase</keyword>
<dbReference type="AlphaFoldDB" id="A0A099F4U9"/>
<dbReference type="InterPro" id="IPR009537">
    <property type="entry name" value="DUF1156"/>
</dbReference>
<keyword evidence="2" id="KW-0808">Transferase</keyword>
<proteinExistence type="predicted"/>
<dbReference type="SUPFAM" id="SSF53335">
    <property type="entry name" value="S-adenosyl-L-methionine-dependent methyltransferases"/>
    <property type="match status" value="2"/>
</dbReference>
<dbReference type="Pfam" id="PF06634">
    <property type="entry name" value="DUF1156"/>
    <property type="match status" value="1"/>
</dbReference>
<dbReference type="OrthoDB" id="3197274at2"/>
<gene>
    <name evidence="2" type="ORF">IC63_10880</name>
</gene>
<dbReference type="GO" id="GO:0008168">
    <property type="term" value="F:methyltransferase activity"/>
    <property type="evidence" value="ECO:0007669"/>
    <property type="project" value="UniProtKB-KW"/>
</dbReference>
<organism evidence="2 3">
    <name type="scientific">Paracoccus sphaerophysae</name>
    <dbReference type="NCBI Taxonomy" id="690417"/>
    <lineage>
        <taxon>Bacteria</taxon>
        <taxon>Pseudomonadati</taxon>
        <taxon>Pseudomonadota</taxon>
        <taxon>Alphaproteobacteria</taxon>
        <taxon>Rhodobacterales</taxon>
        <taxon>Paracoccaceae</taxon>
        <taxon>Paracoccus</taxon>
    </lineage>
</organism>
<name>A0A099F4U9_9RHOB</name>
<dbReference type="InterPro" id="IPR029063">
    <property type="entry name" value="SAM-dependent_MTases_sf"/>
</dbReference>
<evidence type="ECO:0000259" key="1">
    <source>
        <dbReference type="Pfam" id="PF06634"/>
    </source>
</evidence>
<comment type="caution">
    <text evidence="2">The sequence shown here is derived from an EMBL/GenBank/DDBJ whole genome shotgun (WGS) entry which is preliminary data.</text>
</comment>
<sequence>MKDLSNDLRLMESGFPCHQVGAETQRERGSSSALPPLYFLHVWWARRPLIPSRAAIQASLLGSDADPDAFVRDLGIMKKVAIVGDQEWTLVGKPLAHVHRTASGESLLLDEKGMKFLEAEVKRRARNRDTIDRLTSYDPAFSRDPVVTRWAQDSVAFRLPLPPEGTRLRVEDRAADPAHVNDRVVFAKLDRVKKALGETIRWDPEDLYAYDRAYANSPEYRPTGLTILDATAGGGSIPFEALRLGHTVIANELNPVATTILHATLDFPARFGPELLDDIKEWGDRLVSEVEAEMLDVTPRSPLPEAERQKLERVVRGDPELMLLYGQTEYDQNGILYCRMVKCPSCGGEAPLLNSFWLLKVPGDQWGVRVIPNKDGTVDFGVYEISGGRGPNGENPEDSTVARGVGQCVHCRQAISGDEIKAQARGESRHGSWWDRVYAVHAARFEPKMDARGRPQRYATGERAGEIKTGKVKFFRTPTEQDEAALAEAKRRLDKNWARWEREDLIPTEAFPDGNDMRPVTYGMPRWCDMFAPRQLLGHLTLVEKLRDLQSEIRGALGEVRGNAVITYLQFMVDKFVDYNSRQTRWEFTRGVVKGTFGRHDYSLKWTYGEMPYAGPASGLRWALSQVLDAYQGISQLAVSVHEAQGKDLPLKIINGSAGNMSEVATGSVDLVCFDPPYYDNVQYGELSDFYYVWQKRGLRDVFPGLFSRRHVNKKDEAVANPARDGSAANAKAAYERMMGEIFAECRRVLSDDGVMTLMFTHKKQEAWETLTRSLIESGWVITACMPVESESGYSTHQMNMASAASTIFITCRKRIDEDGEPAAWQGIGGTGVAARIRAAVRDGLAEFDRLNLSPVDEMIASFGRALQVLSERWPVYDGDDVVSPVQAMTAASAVVAAHQITRITEGRLTVEELDTETGVALTILGAFGTAEFAFDDARNLANALNVAIEGKSGNYTVADRRVGLATQQPGATYAAPLVKSGSKVRLAAPEERAPARLEKPQTAWDRLHGLITAYRKGEDVLVRAYFEKHCLPQAQLLRDLLEVYRAEIGDERLQKEVDWVRFALESFGGAQ</sequence>
<dbReference type="Gene3D" id="3.40.50.150">
    <property type="entry name" value="Vaccinia Virus protein VP39"/>
    <property type="match status" value="1"/>
</dbReference>
<keyword evidence="3" id="KW-1185">Reference proteome</keyword>
<protein>
    <submittedName>
        <fullName evidence="2">DNA methylase</fullName>
    </submittedName>
</protein>
<dbReference type="STRING" id="690417.IC63_10880"/>